<organism evidence="2 4">
    <name type="scientific">Elsinoe australis</name>
    <dbReference type="NCBI Taxonomy" id="40998"/>
    <lineage>
        <taxon>Eukaryota</taxon>
        <taxon>Fungi</taxon>
        <taxon>Dikarya</taxon>
        <taxon>Ascomycota</taxon>
        <taxon>Pezizomycotina</taxon>
        <taxon>Dothideomycetes</taxon>
        <taxon>Dothideomycetidae</taxon>
        <taxon>Myriangiales</taxon>
        <taxon>Elsinoaceae</taxon>
        <taxon>Elsinoe</taxon>
    </lineage>
</organism>
<gene>
    <name evidence="2" type="ORF">B9Z65_980</name>
    <name evidence="3" type="ORF">C1H76_4145</name>
</gene>
<dbReference type="EMBL" id="NHZQ01000003">
    <property type="protein sequence ID" value="PSK60830.1"/>
    <property type="molecule type" value="Genomic_DNA"/>
</dbReference>
<reference evidence="2 4" key="1">
    <citation type="submission" date="2017-05" db="EMBL/GenBank/DDBJ databases">
        <title>Draft genome sequence of Elsinoe australis.</title>
        <authorList>
            <person name="Cheng Q."/>
        </authorList>
    </citation>
    <scope>NUCLEOTIDE SEQUENCE [LARGE SCALE GENOMIC DNA]</scope>
    <source>
        <strain evidence="2 4">NL1</strain>
    </source>
</reference>
<sequence length="362" mass="39428">MAGCLPELKRIFNPNKQRPYLPVDSPYTPGPRPSTSDSRGRSDNPRSISRASSTREFGRKASSRRSSISKTTVPPRQRSRSRSRARSQSPTRTKNDNASSKQNGESRPTGLFAGVKPPLSENATLRQTAPGTDQHIPRMVSARDLKGMGMERVRHHPIRVEQMGREQPRMVRFVDANSETGQTWPQNVQAPQQVHLKPRKASREHLSKQAKAAEKPTGIRQAAKHVPKSLQHSQSQQTFVVELPGEFTDVMEKEAVVVGPTVRQVASYDTFELPSRLATPVPQSATPAHGQAGLAPVMELPGSTIPPSPIDSVAFTAELPGSAPMVAEKDAGPLPPSELPGSVPYQAELAKRMANATFCAAR</sequence>
<accession>A0A2P8AK35</accession>
<evidence type="ECO:0000313" key="2">
    <source>
        <dbReference type="EMBL" id="PSK60830.1"/>
    </source>
</evidence>
<evidence type="ECO:0000313" key="4">
    <source>
        <dbReference type="Proteomes" id="UP000243723"/>
    </source>
</evidence>
<feature type="compositionally biased region" description="Polar residues" evidence="1">
    <location>
        <begin position="96"/>
        <end position="106"/>
    </location>
</feature>
<reference evidence="3 5" key="2">
    <citation type="submission" date="2018-02" db="EMBL/GenBank/DDBJ databases">
        <title>Draft genome sequences of Elsinoe sp., causing black scab on jojoba.</title>
        <authorList>
            <person name="Stodart B."/>
            <person name="Jeffress S."/>
            <person name="Ash G."/>
            <person name="Arun Chinnappa K."/>
        </authorList>
    </citation>
    <scope>NUCLEOTIDE SEQUENCE [LARGE SCALE GENOMIC DNA]</scope>
    <source>
        <strain evidence="3 5">Hillstone_2</strain>
    </source>
</reference>
<evidence type="ECO:0000313" key="5">
    <source>
        <dbReference type="Proteomes" id="UP000308133"/>
    </source>
</evidence>
<dbReference type="EMBL" id="PTQR01000053">
    <property type="protein sequence ID" value="TKX23632.1"/>
    <property type="molecule type" value="Genomic_DNA"/>
</dbReference>
<proteinExistence type="predicted"/>
<feature type="compositionally biased region" description="Polar residues" evidence="1">
    <location>
        <begin position="45"/>
        <end position="55"/>
    </location>
</feature>
<feature type="compositionally biased region" description="Polar residues" evidence="1">
    <location>
        <begin position="121"/>
        <end position="131"/>
    </location>
</feature>
<protein>
    <submittedName>
        <fullName evidence="2">Uncharacterized protein</fullName>
    </submittedName>
</protein>
<evidence type="ECO:0000256" key="1">
    <source>
        <dbReference type="SAM" id="MobiDB-lite"/>
    </source>
</evidence>
<dbReference type="Proteomes" id="UP000243723">
    <property type="component" value="Unassembled WGS sequence"/>
</dbReference>
<dbReference type="Proteomes" id="UP000308133">
    <property type="component" value="Unassembled WGS sequence"/>
</dbReference>
<feature type="region of interest" description="Disordered" evidence="1">
    <location>
        <begin position="1"/>
        <end position="134"/>
    </location>
</feature>
<comment type="caution">
    <text evidence="2">The sequence shown here is derived from an EMBL/GenBank/DDBJ whole genome shotgun (WGS) entry which is preliminary data.</text>
</comment>
<evidence type="ECO:0000313" key="3">
    <source>
        <dbReference type="EMBL" id="TKX23632.1"/>
    </source>
</evidence>
<dbReference type="STRING" id="40998.A0A2P8AK35"/>
<dbReference type="AlphaFoldDB" id="A0A2P8AK35"/>
<dbReference type="OrthoDB" id="3895532at2759"/>
<keyword evidence="4" id="KW-1185">Reference proteome</keyword>
<name>A0A2P8AK35_9PEZI</name>